<sequence length="232" mass="24354">MTTLCVLQHTEGEFLGLMEDHFESRAIRFSYVRPFVPGAAIPTAVVGYDGLVLLGAGPRGIVSGDLLPSLGPELRLARAFLAARLPVIGIGLGSALLAVAAGGGAAPEPLRFQLGMARRTDPLALAGHLPAHYPFALYMRDRALPPPTARVLAEDEAGAPALFQIGENSFGFAGHPGMKRAMVEDLVMEFAETPPDLAAGLAAFAARQRAIAEALREIMIGLVKRAGLMPPA</sequence>
<dbReference type="SUPFAM" id="SSF52317">
    <property type="entry name" value="Class I glutamine amidotransferase-like"/>
    <property type="match status" value="1"/>
</dbReference>
<protein>
    <recommendedName>
        <fullName evidence="2">Glutamine amidotransferase domain-containing protein</fullName>
    </recommendedName>
</protein>
<evidence type="ECO:0000313" key="1">
    <source>
        <dbReference type="EMBL" id="HGC43083.1"/>
    </source>
</evidence>
<dbReference type="InterPro" id="IPR029062">
    <property type="entry name" value="Class_I_gatase-like"/>
</dbReference>
<reference evidence="1" key="1">
    <citation type="journal article" date="2020" name="mSystems">
        <title>Genome- and Community-Level Interaction Insights into Carbon Utilization and Element Cycling Functions of Hydrothermarchaeota in Hydrothermal Sediment.</title>
        <authorList>
            <person name="Zhou Z."/>
            <person name="Liu Y."/>
            <person name="Xu W."/>
            <person name="Pan J."/>
            <person name="Luo Z.H."/>
            <person name="Li M."/>
        </authorList>
    </citation>
    <scope>NUCLEOTIDE SEQUENCE</scope>
    <source>
        <strain evidence="1">SpSt-997</strain>
    </source>
</reference>
<dbReference type="Gene3D" id="3.40.50.880">
    <property type="match status" value="1"/>
</dbReference>
<name>A0A8J4HB85_9PROT</name>
<organism evidence="1">
    <name type="scientific">Acidicaldus sp</name>
    <dbReference type="NCBI Taxonomy" id="1872105"/>
    <lineage>
        <taxon>Bacteria</taxon>
        <taxon>Pseudomonadati</taxon>
        <taxon>Pseudomonadota</taxon>
        <taxon>Alphaproteobacteria</taxon>
        <taxon>Acetobacterales</taxon>
        <taxon>Acetobacteraceae</taxon>
        <taxon>Acidicaldus</taxon>
    </lineage>
</organism>
<gene>
    <name evidence="1" type="ORF">ENY07_07675</name>
</gene>
<evidence type="ECO:0008006" key="2">
    <source>
        <dbReference type="Google" id="ProtNLM"/>
    </source>
</evidence>
<dbReference type="EMBL" id="DTQM01000151">
    <property type="protein sequence ID" value="HGC43083.1"/>
    <property type="molecule type" value="Genomic_DNA"/>
</dbReference>
<proteinExistence type="predicted"/>
<dbReference type="AlphaFoldDB" id="A0A8J4HB85"/>
<accession>A0A8J4HB85</accession>
<comment type="caution">
    <text evidence="1">The sequence shown here is derived from an EMBL/GenBank/DDBJ whole genome shotgun (WGS) entry which is preliminary data.</text>
</comment>